<accession>A0A0B6ZNI6</accession>
<gene>
    <name evidence="1" type="primary">ORF73318</name>
</gene>
<dbReference type="AlphaFoldDB" id="A0A0B6ZNI6"/>
<feature type="non-terminal residue" evidence="1">
    <location>
        <position position="1"/>
    </location>
</feature>
<proteinExistence type="predicted"/>
<evidence type="ECO:0000313" key="1">
    <source>
        <dbReference type="EMBL" id="CEK70224.1"/>
    </source>
</evidence>
<name>A0A0B6ZNI6_9EUPU</name>
<organism evidence="1">
    <name type="scientific">Arion vulgaris</name>
    <dbReference type="NCBI Taxonomy" id="1028688"/>
    <lineage>
        <taxon>Eukaryota</taxon>
        <taxon>Metazoa</taxon>
        <taxon>Spiralia</taxon>
        <taxon>Lophotrochozoa</taxon>
        <taxon>Mollusca</taxon>
        <taxon>Gastropoda</taxon>
        <taxon>Heterobranchia</taxon>
        <taxon>Euthyneura</taxon>
        <taxon>Panpulmonata</taxon>
        <taxon>Eupulmonata</taxon>
        <taxon>Stylommatophora</taxon>
        <taxon>Helicina</taxon>
        <taxon>Arionoidea</taxon>
        <taxon>Arionidae</taxon>
        <taxon>Arion</taxon>
    </lineage>
</organism>
<reference evidence="1" key="1">
    <citation type="submission" date="2014-12" db="EMBL/GenBank/DDBJ databases">
        <title>Insight into the proteome of Arion vulgaris.</title>
        <authorList>
            <person name="Aradska J."/>
            <person name="Bulat T."/>
            <person name="Smidak R."/>
            <person name="Sarate P."/>
            <person name="Gangsoo J."/>
            <person name="Sialana F."/>
            <person name="Bilban M."/>
            <person name="Lubec G."/>
        </authorList>
    </citation>
    <scope>NUCLEOTIDE SEQUENCE</scope>
    <source>
        <tissue evidence="1">Skin</tissue>
    </source>
</reference>
<sequence>SIVGQDDDGARIYTLLKFSFSRISSLDMFLMMILERIFPFLTASRTRMDTAQRLQDTSSHAHISFTELTENV</sequence>
<protein>
    <submittedName>
        <fullName evidence="1">Uncharacterized protein</fullName>
    </submittedName>
</protein>
<dbReference type="EMBL" id="HACG01023359">
    <property type="protein sequence ID" value="CEK70224.1"/>
    <property type="molecule type" value="Transcribed_RNA"/>
</dbReference>